<dbReference type="PRINTS" id="PR00699">
    <property type="entry name" value="TMPROTEINSRB"/>
</dbReference>
<dbReference type="WBParaSite" id="Csp11.Scaffold629.g15966.t1">
    <property type="protein sequence ID" value="Csp11.Scaffold629.g15966.t1"/>
    <property type="gene ID" value="Csp11.Scaffold629.g15966"/>
</dbReference>
<evidence type="ECO:0000313" key="8">
    <source>
        <dbReference type="WBParaSite" id="Csp11.Scaffold629.g15966.t1"/>
    </source>
</evidence>
<feature type="transmembrane region" description="Helical" evidence="6">
    <location>
        <begin position="28"/>
        <end position="50"/>
    </location>
</feature>
<keyword evidence="5 6" id="KW-0472">Membrane</keyword>
<keyword evidence="4 6" id="KW-1133">Transmembrane helix</keyword>
<proteinExistence type="inferred from homology"/>
<dbReference type="eggNOG" id="ENOG502SXP2">
    <property type="taxonomic scope" value="Eukaryota"/>
</dbReference>
<dbReference type="Proteomes" id="UP000095282">
    <property type="component" value="Unplaced"/>
</dbReference>
<evidence type="ECO:0000256" key="6">
    <source>
        <dbReference type="SAM" id="Phobius"/>
    </source>
</evidence>
<name>A0A1I7U8M1_9PELO</name>
<dbReference type="GO" id="GO:0016020">
    <property type="term" value="C:membrane"/>
    <property type="evidence" value="ECO:0007669"/>
    <property type="project" value="UniProtKB-SubCell"/>
</dbReference>
<evidence type="ECO:0000256" key="1">
    <source>
        <dbReference type="ARBA" id="ARBA00004141"/>
    </source>
</evidence>
<dbReference type="PANTHER" id="PTHR31216:SF4">
    <property type="entry name" value="SERPENTINE RECEPTOR CLASS BETA-12"/>
    <property type="match status" value="1"/>
</dbReference>
<feature type="transmembrane region" description="Helical" evidence="6">
    <location>
        <begin position="70"/>
        <end position="89"/>
    </location>
</feature>
<evidence type="ECO:0000256" key="3">
    <source>
        <dbReference type="ARBA" id="ARBA00022692"/>
    </source>
</evidence>
<comment type="subcellular location">
    <subcellularLocation>
        <location evidence="1">Membrane</location>
        <topology evidence="1">Multi-pass membrane protein</topology>
    </subcellularLocation>
</comment>
<dbReference type="Pfam" id="PF02175">
    <property type="entry name" value="7TM_GPCR_Srb"/>
    <property type="match status" value="1"/>
</dbReference>
<sequence length="135" mass="15604">MIQFRNRRHNSTLSAKYEMEEISQSSKFTLIVTFSHLLFFGWYVTSILFIRTVGENFFGGYINYTVARGVYCATPTYNLVIVIIGFKALRHLNLQRNNKVASTIQIKSTGHEGAKNYDDAISNYWDLVYSGKHKF</sequence>
<protein>
    <submittedName>
        <fullName evidence="8">Serpentine receptor class gamma</fullName>
    </submittedName>
</protein>
<dbReference type="AlphaFoldDB" id="A0A1I7U8M1"/>
<organism evidence="7 8">
    <name type="scientific">Caenorhabditis tropicalis</name>
    <dbReference type="NCBI Taxonomy" id="1561998"/>
    <lineage>
        <taxon>Eukaryota</taxon>
        <taxon>Metazoa</taxon>
        <taxon>Ecdysozoa</taxon>
        <taxon>Nematoda</taxon>
        <taxon>Chromadorea</taxon>
        <taxon>Rhabditida</taxon>
        <taxon>Rhabditina</taxon>
        <taxon>Rhabditomorpha</taxon>
        <taxon>Rhabditoidea</taxon>
        <taxon>Rhabditidae</taxon>
        <taxon>Peloderinae</taxon>
        <taxon>Caenorhabditis</taxon>
    </lineage>
</organism>
<evidence type="ECO:0000313" key="7">
    <source>
        <dbReference type="Proteomes" id="UP000095282"/>
    </source>
</evidence>
<keyword evidence="3 6" id="KW-0812">Transmembrane</keyword>
<evidence type="ECO:0000256" key="4">
    <source>
        <dbReference type="ARBA" id="ARBA00022989"/>
    </source>
</evidence>
<comment type="similarity">
    <text evidence="2">Belongs to the nematode receptor-like protein srb family.</text>
</comment>
<evidence type="ECO:0000256" key="2">
    <source>
        <dbReference type="ARBA" id="ARBA00006860"/>
    </source>
</evidence>
<dbReference type="PANTHER" id="PTHR31216">
    <property type="entry name" value="SERPENTINE RECEPTOR CLASS BETA-1-RELATED-RELATED"/>
    <property type="match status" value="1"/>
</dbReference>
<reference evidence="8" key="1">
    <citation type="submission" date="2016-11" db="UniProtKB">
        <authorList>
            <consortium name="WormBaseParasite"/>
        </authorList>
    </citation>
    <scope>IDENTIFICATION</scope>
</reference>
<dbReference type="GO" id="GO:0004888">
    <property type="term" value="F:transmembrane signaling receptor activity"/>
    <property type="evidence" value="ECO:0007669"/>
    <property type="project" value="InterPro"/>
</dbReference>
<keyword evidence="7" id="KW-1185">Reference proteome</keyword>
<accession>A0A1I7U8M1</accession>
<dbReference type="GO" id="GO:0007606">
    <property type="term" value="P:sensory perception of chemical stimulus"/>
    <property type="evidence" value="ECO:0007669"/>
    <property type="project" value="InterPro"/>
</dbReference>
<dbReference type="InterPro" id="IPR002184">
    <property type="entry name" value="7TM_GPCR_serpentine_rcpt_Srb"/>
</dbReference>
<evidence type="ECO:0000256" key="5">
    <source>
        <dbReference type="ARBA" id="ARBA00023136"/>
    </source>
</evidence>